<gene>
    <name evidence="2" type="ORF">BN2614_LOCUS1</name>
</gene>
<keyword evidence="3" id="KW-1185">Reference proteome</keyword>
<proteinExistence type="predicted"/>
<organism evidence="2 3">
    <name type="scientific">Gulo gulo</name>
    <name type="common">Wolverine</name>
    <name type="synonym">Gluton</name>
    <dbReference type="NCBI Taxonomy" id="48420"/>
    <lineage>
        <taxon>Eukaryota</taxon>
        <taxon>Metazoa</taxon>
        <taxon>Chordata</taxon>
        <taxon>Craniata</taxon>
        <taxon>Vertebrata</taxon>
        <taxon>Euteleostomi</taxon>
        <taxon>Mammalia</taxon>
        <taxon>Eutheria</taxon>
        <taxon>Laurasiatheria</taxon>
        <taxon>Carnivora</taxon>
        <taxon>Caniformia</taxon>
        <taxon>Musteloidea</taxon>
        <taxon>Mustelidae</taxon>
        <taxon>Guloninae</taxon>
        <taxon>Gulo</taxon>
    </lineage>
</organism>
<dbReference type="EMBL" id="CYRY02003227">
    <property type="protein sequence ID" value="VCW67868.1"/>
    <property type="molecule type" value="Genomic_DNA"/>
</dbReference>
<sequence>RDRGVVPSPRAARLSHPLTHGRKVALQPSPSSYFLPRAWLFVELEPGGEEPTPHTTRCPARVAARGPASPGRRHKLSRLFGDTCPESPALGGRRSRVRGQILEAFFWEFPAVSSVGEIFSVALIQWREQIQLSSRLLKRAITGNVLLLLI</sequence>
<reference evidence="2 3" key="1">
    <citation type="submission" date="2018-10" db="EMBL/GenBank/DDBJ databases">
        <authorList>
            <person name="Ekblom R."/>
            <person name="Jareborg N."/>
        </authorList>
    </citation>
    <scope>NUCLEOTIDE SEQUENCE [LARGE SCALE GENOMIC DNA]</scope>
    <source>
        <tissue evidence="2">Muscle</tissue>
    </source>
</reference>
<evidence type="ECO:0000313" key="3">
    <source>
        <dbReference type="Proteomes" id="UP000269945"/>
    </source>
</evidence>
<feature type="region of interest" description="Disordered" evidence="1">
    <location>
        <begin position="50"/>
        <end position="78"/>
    </location>
</feature>
<dbReference type="AlphaFoldDB" id="A0A9X9LGU0"/>
<name>A0A9X9LGU0_GULGU</name>
<protein>
    <submittedName>
        <fullName evidence="2">Uncharacterized protein</fullName>
    </submittedName>
</protein>
<evidence type="ECO:0000256" key="1">
    <source>
        <dbReference type="SAM" id="MobiDB-lite"/>
    </source>
</evidence>
<evidence type="ECO:0000313" key="2">
    <source>
        <dbReference type="EMBL" id="VCW67868.1"/>
    </source>
</evidence>
<accession>A0A9X9LGU0</accession>
<dbReference type="Proteomes" id="UP000269945">
    <property type="component" value="Unassembled WGS sequence"/>
</dbReference>
<feature type="non-terminal residue" evidence="2">
    <location>
        <position position="1"/>
    </location>
</feature>
<comment type="caution">
    <text evidence="2">The sequence shown here is derived from an EMBL/GenBank/DDBJ whole genome shotgun (WGS) entry which is preliminary data.</text>
</comment>